<proteinExistence type="predicted"/>
<accession>A0A645GQE9</accession>
<sequence length="160" mass="17724">MDTNALDHEGLNKSQGDDFWITIKKDSVEIGADFMPEHSLRMSKVTITKRPHDICDLRALYTLVRSALIAYRKNYADECRKTADLQVGIAKFIATRRGRLAAKLEFFSERDPVKAAGFNGMLALLDELGMEFRKDVEQAGCTEPGDSASVPSRTSGAPGR</sequence>
<dbReference type="AlphaFoldDB" id="A0A645GQE9"/>
<feature type="compositionally biased region" description="Polar residues" evidence="1">
    <location>
        <begin position="149"/>
        <end position="160"/>
    </location>
</feature>
<comment type="caution">
    <text evidence="2">The sequence shown here is derived from an EMBL/GenBank/DDBJ whole genome shotgun (WGS) entry which is preliminary data.</text>
</comment>
<gene>
    <name evidence="2" type="ORF">SDC9_175892</name>
</gene>
<evidence type="ECO:0000256" key="1">
    <source>
        <dbReference type="SAM" id="MobiDB-lite"/>
    </source>
</evidence>
<dbReference type="EMBL" id="VSSQ01078747">
    <property type="protein sequence ID" value="MPN28450.1"/>
    <property type="molecule type" value="Genomic_DNA"/>
</dbReference>
<reference evidence="2" key="1">
    <citation type="submission" date="2019-08" db="EMBL/GenBank/DDBJ databases">
        <authorList>
            <person name="Kucharzyk K."/>
            <person name="Murdoch R.W."/>
            <person name="Higgins S."/>
            <person name="Loffler F."/>
        </authorList>
    </citation>
    <scope>NUCLEOTIDE SEQUENCE</scope>
</reference>
<name>A0A645GQE9_9ZZZZ</name>
<organism evidence="2">
    <name type="scientific">bioreactor metagenome</name>
    <dbReference type="NCBI Taxonomy" id="1076179"/>
    <lineage>
        <taxon>unclassified sequences</taxon>
        <taxon>metagenomes</taxon>
        <taxon>ecological metagenomes</taxon>
    </lineage>
</organism>
<evidence type="ECO:0000313" key="2">
    <source>
        <dbReference type="EMBL" id="MPN28450.1"/>
    </source>
</evidence>
<feature type="region of interest" description="Disordered" evidence="1">
    <location>
        <begin position="140"/>
        <end position="160"/>
    </location>
</feature>
<protein>
    <submittedName>
        <fullName evidence="2">Uncharacterized protein</fullName>
    </submittedName>
</protein>